<proteinExistence type="predicted"/>
<name>A0AAV5J030_9ROSI</name>
<gene>
    <name evidence="1" type="ORF">SLEP1_g16553</name>
</gene>
<keyword evidence="2" id="KW-1185">Reference proteome</keyword>
<organism evidence="1 2">
    <name type="scientific">Rubroshorea leprosula</name>
    <dbReference type="NCBI Taxonomy" id="152421"/>
    <lineage>
        <taxon>Eukaryota</taxon>
        <taxon>Viridiplantae</taxon>
        <taxon>Streptophyta</taxon>
        <taxon>Embryophyta</taxon>
        <taxon>Tracheophyta</taxon>
        <taxon>Spermatophyta</taxon>
        <taxon>Magnoliopsida</taxon>
        <taxon>eudicotyledons</taxon>
        <taxon>Gunneridae</taxon>
        <taxon>Pentapetalae</taxon>
        <taxon>rosids</taxon>
        <taxon>malvids</taxon>
        <taxon>Malvales</taxon>
        <taxon>Dipterocarpaceae</taxon>
        <taxon>Rubroshorea</taxon>
    </lineage>
</organism>
<protein>
    <submittedName>
        <fullName evidence="1">Uncharacterized protein</fullName>
    </submittedName>
</protein>
<reference evidence="1 2" key="1">
    <citation type="journal article" date="2021" name="Commun. Biol.">
        <title>The genome of Shorea leprosula (Dipterocarpaceae) highlights the ecological relevance of drought in aseasonal tropical rainforests.</title>
        <authorList>
            <person name="Ng K.K.S."/>
            <person name="Kobayashi M.J."/>
            <person name="Fawcett J.A."/>
            <person name="Hatakeyama M."/>
            <person name="Paape T."/>
            <person name="Ng C.H."/>
            <person name="Ang C.C."/>
            <person name="Tnah L.H."/>
            <person name="Lee C.T."/>
            <person name="Nishiyama T."/>
            <person name="Sese J."/>
            <person name="O'Brien M.J."/>
            <person name="Copetti D."/>
            <person name="Mohd Noor M.I."/>
            <person name="Ong R.C."/>
            <person name="Putra M."/>
            <person name="Sireger I.Z."/>
            <person name="Indrioko S."/>
            <person name="Kosugi Y."/>
            <person name="Izuno A."/>
            <person name="Isagi Y."/>
            <person name="Lee S.L."/>
            <person name="Shimizu K.K."/>
        </authorList>
    </citation>
    <scope>NUCLEOTIDE SEQUENCE [LARGE SCALE GENOMIC DNA]</scope>
    <source>
        <strain evidence="1">214</strain>
    </source>
</reference>
<evidence type="ECO:0000313" key="2">
    <source>
        <dbReference type="Proteomes" id="UP001054252"/>
    </source>
</evidence>
<sequence length="109" mass="12516">MGGCFRSKRQIVRVEVDCFDRLRMGRAATNWVGGLWLDRVQRFNLDLRMVDEGIGTMLSRVCLEEDEDDTLPLVSAWKLDAFKLEKLRLVGITSTSLATWMDLFPQSMS</sequence>
<comment type="caution">
    <text evidence="1">The sequence shown here is derived from an EMBL/GenBank/DDBJ whole genome shotgun (WGS) entry which is preliminary data.</text>
</comment>
<dbReference type="EMBL" id="BPVZ01000021">
    <property type="protein sequence ID" value="GKV04395.1"/>
    <property type="molecule type" value="Genomic_DNA"/>
</dbReference>
<evidence type="ECO:0000313" key="1">
    <source>
        <dbReference type="EMBL" id="GKV04395.1"/>
    </source>
</evidence>
<dbReference type="AlphaFoldDB" id="A0AAV5J030"/>
<accession>A0AAV5J030</accession>
<dbReference type="Proteomes" id="UP001054252">
    <property type="component" value="Unassembled WGS sequence"/>
</dbReference>